<comment type="similarity">
    <text evidence="1">Belongs to the methylamine corrinoid protein family.</text>
</comment>
<evidence type="ECO:0000259" key="4">
    <source>
        <dbReference type="PROSITE" id="PS51332"/>
    </source>
</evidence>
<dbReference type="EMBL" id="JABMJE010000034">
    <property type="protein sequence ID" value="NQS77830.1"/>
    <property type="molecule type" value="Genomic_DNA"/>
</dbReference>
<name>A0A0X3BKQ8_9EURY</name>
<keyword evidence="6" id="KW-0489">Methyltransferase</keyword>
<feature type="domain" description="B12-binding N-terminal" evidence="5">
    <location>
        <begin position="8"/>
        <end position="101"/>
    </location>
</feature>
<protein>
    <submittedName>
        <fullName evidence="6">5-methyltetrahydrofolate--homocysteinemethyltrans ferase</fullName>
        <ecNumber evidence="6">2.1.1.13</ecNumber>
    </submittedName>
    <submittedName>
        <fullName evidence="7">Cobalamin-binding protein</fullName>
    </submittedName>
</protein>
<proteinExistence type="inferred from homology"/>
<dbReference type="GO" id="GO:0005829">
    <property type="term" value="C:cytosol"/>
    <property type="evidence" value="ECO:0007669"/>
    <property type="project" value="TreeGrafter"/>
</dbReference>
<dbReference type="EC" id="2.1.1.13" evidence="6"/>
<dbReference type="GeneID" id="27137390"/>
<dbReference type="PANTHER" id="PTHR45833:SF1">
    <property type="entry name" value="METHIONINE SYNTHASE"/>
    <property type="match status" value="1"/>
</dbReference>
<evidence type="ECO:0000259" key="5">
    <source>
        <dbReference type="PROSITE" id="PS51337"/>
    </source>
</evidence>
<gene>
    <name evidence="6" type="primary">mttC</name>
    <name evidence="7" type="ORF">HQQ74_03800</name>
    <name evidence="6" type="ORF">MMAB1_1544</name>
</gene>
<reference evidence="6 8" key="1">
    <citation type="submission" date="2016-01" db="EMBL/GenBank/DDBJ databases">
        <authorList>
            <person name="Manzoor S."/>
        </authorList>
    </citation>
    <scope>NUCLEOTIDE SEQUENCE [LARGE SCALE GENOMIC DNA]</scope>
    <source>
        <strain evidence="6">Methanoculleus sp MAB1</strain>
    </source>
</reference>
<dbReference type="PROSITE" id="PS51337">
    <property type="entry name" value="B12_BINDING_NTER"/>
    <property type="match status" value="1"/>
</dbReference>
<dbReference type="GO" id="GO:0046653">
    <property type="term" value="P:tetrahydrofolate metabolic process"/>
    <property type="evidence" value="ECO:0007669"/>
    <property type="project" value="TreeGrafter"/>
</dbReference>
<dbReference type="Gene3D" id="1.10.1240.10">
    <property type="entry name" value="Methionine synthase domain"/>
    <property type="match status" value="1"/>
</dbReference>
<dbReference type="PANTHER" id="PTHR45833">
    <property type="entry name" value="METHIONINE SYNTHASE"/>
    <property type="match status" value="1"/>
</dbReference>
<dbReference type="Proteomes" id="UP000069850">
    <property type="component" value="Chromosome 1"/>
</dbReference>
<accession>A0A0X3BKQ8</accession>
<dbReference type="GO" id="GO:0008705">
    <property type="term" value="F:methionine synthase activity"/>
    <property type="evidence" value="ECO:0007669"/>
    <property type="project" value="UniProtKB-EC"/>
</dbReference>
<keyword evidence="2" id="KW-0479">Metal-binding</keyword>
<dbReference type="AlphaFoldDB" id="A0A0X3BKQ8"/>
<organism evidence="6 8">
    <name type="scientific">Methanoculleus bourgensis</name>
    <dbReference type="NCBI Taxonomy" id="83986"/>
    <lineage>
        <taxon>Archaea</taxon>
        <taxon>Methanobacteriati</taxon>
        <taxon>Methanobacteriota</taxon>
        <taxon>Stenosarchaea group</taxon>
        <taxon>Methanomicrobia</taxon>
        <taxon>Methanomicrobiales</taxon>
        <taxon>Methanomicrobiaceae</taxon>
        <taxon>Methanoculleus</taxon>
    </lineage>
</organism>
<evidence type="ECO:0000313" key="6">
    <source>
        <dbReference type="EMBL" id="CVK32757.1"/>
    </source>
</evidence>
<sequence length="225" mass="24068">MRPEIPDHPGPDASSPQFSDLEEALLAVDRMRAGRIIEAACAASSPVSCIETLIVPVLEEIGEMWEQGQVALSQVYMSGRISEEIVATMLPPGSPERITQPKIAIAVLEDHHTLGKRILLAVLRAGGYEVTDYGSGVTVDSLVERVLQDRVEILLISTLMLPAALRAKEAVTRIKEAMPEAQVIVGGAPFRFDADLWKETGADAVGRSASDTLTIVRGMAGAVVS</sequence>
<evidence type="ECO:0000256" key="3">
    <source>
        <dbReference type="ARBA" id="ARBA00023285"/>
    </source>
</evidence>
<dbReference type="SUPFAM" id="SSF47644">
    <property type="entry name" value="Methionine synthase domain"/>
    <property type="match status" value="1"/>
</dbReference>
<reference evidence="7" key="2">
    <citation type="submission" date="2020-05" db="EMBL/GenBank/DDBJ databases">
        <title>The first insight into the ecology of ammonia-tolerant syntrophic propionate oxidizing bacteria.</title>
        <authorList>
            <person name="Singh A."/>
            <person name="Schnurer A."/>
            <person name="Westerholm M."/>
        </authorList>
    </citation>
    <scope>NUCLEOTIDE SEQUENCE</scope>
    <source>
        <strain evidence="7">MAG54</strain>
    </source>
</reference>
<keyword evidence="6" id="KW-0808">Transferase</keyword>
<evidence type="ECO:0000256" key="2">
    <source>
        <dbReference type="ARBA" id="ARBA00022723"/>
    </source>
</evidence>
<dbReference type="GO" id="GO:0032259">
    <property type="term" value="P:methylation"/>
    <property type="evidence" value="ECO:0007669"/>
    <property type="project" value="UniProtKB-KW"/>
</dbReference>
<dbReference type="EMBL" id="LT158599">
    <property type="protein sequence ID" value="CVK32757.1"/>
    <property type="molecule type" value="Genomic_DNA"/>
</dbReference>
<dbReference type="Pfam" id="PF02607">
    <property type="entry name" value="B12-binding_2"/>
    <property type="match status" value="1"/>
</dbReference>
<dbReference type="InterPro" id="IPR003759">
    <property type="entry name" value="Cbl-bd_cap"/>
</dbReference>
<dbReference type="InterPro" id="IPR050554">
    <property type="entry name" value="Met_Synthase/Corrinoid"/>
</dbReference>
<dbReference type="Pfam" id="PF02310">
    <property type="entry name" value="B12-binding"/>
    <property type="match status" value="1"/>
</dbReference>
<dbReference type="SMART" id="SM01018">
    <property type="entry name" value="B12-binding_2"/>
    <property type="match status" value="1"/>
</dbReference>
<keyword evidence="3" id="KW-0170">Cobalt</keyword>
<dbReference type="Proteomes" id="UP000737555">
    <property type="component" value="Unassembled WGS sequence"/>
</dbReference>
<dbReference type="OrthoDB" id="125248at2157"/>
<dbReference type="GO" id="GO:0050667">
    <property type="term" value="P:homocysteine metabolic process"/>
    <property type="evidence" value="ECO:0007669"/>
    <property type="project" value="TreeGrafter"/>
</dbReference>
<evidence type="ECO:0000313" key="7">
    <source>
        <dbReference type="EMBL" id="NQS77830.1"/>
    </source>
</evidence>
<dbReference type="GO" id="GO:0046872">
    <property type="term" value="F:metal ion binding"/>
    <property type="evidence" value="ECO:0007669"/>
    <property type="project" value="UniProtKB-KW"/>
</dbReference>
<evidence type="ECO:0000256" key="1">
    <source>
        <dbReference type="ARBA" id="ARBA00010854"/>
    </source>
</evidence>
<dbReference type="InterPro" id="IPR036724">
    <property type="entry name" value="Cobalamin-bd_sf"/>
</dbReference>
<dbReference type="SUPFAM" id="SSF52242">
    <property type="entry name" value="Cobalamin (vitamin B12)-binding domain"/>
    <property type="match status" value="1"/>
</dbReference>
<feature type="domain" description="B12-binding" evidence="4">
    <location>
        <begin position="99"/>
        <end position="225"/>
    </location>
</feature>
<dbReference type="PROSITE" id="PS51332">
    <property type="entry name" value="B12_BINDING"/>
    <property type="match status" value="1"/>
</dbReference>
<dbReference type="KEGG" id="mema:MMAB1_1544"/>
<dbReference type="InterPro" id="IPR036594">
    <property type="entry name" value="Meth_synthase_dom"/>
</dbReference>
<dbReference type="InterPro" id="IPR006158">
    <property type="entry name" value="Cobalamin-bd"/>
</dbReference>
<dbReference type="Gene3D" id="3.40.50.280">
    <property type="entry name" value="Cobalamin-binding domain"/>
    <property type="match status" value="1"/>
</dbReference>
<dbReference type="GO" id="GO:0031419">
    <property type="term" value="F:cobalamin binding"/>
    <property type="evidence" value="ECO:0007669"/>
    <property type="project" value="InterPro"/>
</dbReference>
<evidence type="ECO:0000313" key="8">
    <source>
        <dbReference type="Proteomes" id="UP000069850"/>
    </source>
</evidence>
<dbReference type="RefSeq" id="WP_062263349.1">
    <property type="nucleotide sequence ID" value="NZ_JAHAVR010000008.1"/>
</dbReference>